<keyword evidence="1" id="KW-0614">Plasmid</keyword>
<reference evidence="1" key="1">
    <citation type="submission" date="2022-09" db="EMBL/GenBank/DDBJ databases">
        <title>Interaction between co-microsymbionts with complementary sets of symbiotic genes in legume-rhizobium systems.</title>
        <authorList>
            <person name="Safronova V."/>
            <person name="Sazanova A."/>
            <person name="Afonin A."/>
            <person name="Chirak E."/>
        </authorList>
    </citation>
    <scope>NUCLEOTIDE SEQUENCE</scope>
    <source>
        <strain evidence="1">A18/3m</strain>
    </source>
</reference>
<keyword evidence="2" id="KW-1185">Reference proteome</keyword>
<gene>
    <name evidence="1" type="ORF">N8E88_05430</name>
</gene>
<accession>A0ACD4CXB2</accession>
<organism evidence="1 2">
    <name type="scientific">Phyllobacterium zundukense</name>
    <dbReference type="NCBI Taxonomy" id="1867719"/>
    <lineage>
        <taxon>Bacteria</taxon>
        <taxon>Pseudomonadati</taxon>
        <taxon>Pseudomonadota</taxon>
        <taxon>Alphaproteobacteria</taxon>
        <taxon>Hyphomicrobiales</taxon>
        <taxon>Phyllobacteriaceae</taxon>
        <taxon>Phyllobacterium</taxon>
    </lineage>
</organism>
<dbReference type="EMBL" id="CP104971">
    <property type="protein sequence ID" value="UXN58253.1"/>
    <property type="molecule type" value="Genomic_DNA"/>
</dbReference>
<geneLocation type="plasmid" evidence="1 2">
    <name>p_unnamed2</name>
</geneLocation>
<evidence type="ECO:0000313" key="2">
    <source>
        <dbReference type="Proteomes" id="UP001061991"/>
    </source>
</evidence>
<proteinExistence type="predicted"/>
<sequence>MSVLQIQQDVVGNSVQTETGKMRFSEELMHYTLHAAPGSCSFAPHIVMEEIGRPYSLALMSPGHPEAKTDEFHRLNPKGRIPVLIAENFTLTEAPAILFHLGLTNPDARLLGADAENIIRSIEWFNWLSSAVHAVAVRMIWRADFFLPDQSMYEPLVHKGKEHLASAFALIESKLTERDWAVGESYSIVDPYLLVFYRWGNRMAVDMRNTYPAWTSHARRLEERGAVQRALTQEGISLWE</sequence>
<protein>
    <submittedName>
        <fullName evidence="1">Glutathione binding-like protein</fullName>
    </submittedName>
</protein>
<name>A0ACD4CXB2_9HYPH</name>
<dbReference type="Proteomes" id="UP001061991">
    <property type="component" value="Plasmid p_unnamed2"/>
</dbReference>
<evidence type="ECO:0000313" key="1">
    <source>
        <dbReference type="EMBL" id="UXN58253.1"/>
    </source>
</evidence>